<dbReference type="EMBL" id="JAAAPX010000097">
    <property type="protein sequence ID" value="KAF4231932.1"/>
    <property type="molecule type" value="Genomic_DNA"/>
</dbReference>
<keyword evidence="2" id="KW-0067">ATP-binding</keyword>
<dbReference type="InterPro" id="IPR000641">
    <property type="entry name" value="CbxX/CfxQ"/>
</dbReference>
<evidence type="ECO:0000256" key="2">
    <source>
        <dbReference type="ARBA" id="ARBA00022840"/>
    </source>
</evidence>
<dbReference type="AlphaFoldDB" id="A0A8H4GZ59"/>
<sequence>MASEPPLLVCRIHIILENRLEKIRDFPTCDHLSRSPAPSPDLAMQCFRAVFLLTKTLSHYHFIWQSGGHQVVDHRSFDSPFFVSFHCSFMLIRTRKVKSPAVWQSKAVGGPKPALCGVARDRKDHRWNLHGRILADLGYLSRGDVVLKSPADFISERLGKSEAKTKKILDATVGKVLVIDEAYMLRRRVSAGIGCQDVNADLEAPDFDPDFDRDSRSAVNCRKMFEGRVDKKIMDRLVGYQNRYTKAKELGINPRMIPTNFVFSGFPGM</sequence>
<evidence type="ECO:0000313" key="4">
    <source>
        <dbReference type="Proteomes" id="UP000653565"/>
    </source>
</evidence>
<reference evidence="3" key="2">
    <citation type="submission" date="2020-04" db="EMBL/GenBank/DDBJ databases">
        <authorList>
            <person name="Santos R.A.C."/>
            <person name="Steenwyk J.L."/>
            <person name="Rivero-Menendez O."/>
            <person name="Mead M.E."/>
            <person name="Silva L.P."/>
            <person name="Bastos R.W."/>
            <person name="Alastruey-Izquierdo A."/>
            <person name="Goldman G.H."/>
            <person name="Rokas A."/>
        </authorList>
    </citation>
    <scope>NUCLEOTIDE SEQUENCE</scope>
    <source>
        <strain evidence="3">CNM-CM6805</strain>
    </source>
</reference>
<evidence type="ECO:0000256" key="1">
    <source>
        <dbReference type="ARBA" id="ARBA00022741"/>
    </source>
</evidence>
<dbReference type="PRINTS" id="PR00819">
    <property type="entry name" value="CBXCFQXSUPER"/>
</dbReference>
<organism evidence="3 4">
    <name type="scientific">Aspergillus fumigatiaffinis</name>
    <dbReference type="NCBI Taxonomy" id="340414"/>
    <lineage>
        <taxon>Eukaryota</taxon>
        <taxon>Fungi</taxon>
        <taxon>Dikarya</taxon>
        <taxon>Ascomycota</taxon>
        <taxon>Pezizomycotina</taxon>
        <taxon>Eurotiomycetes</taxon>
        <taxon>Eurotiomycetidae</taxon>
        <taxon>Eurotiales</taxon>
        <taxon>Aspergillaceae</taxon>
        <taxon>Aspergillus</taxon>
        <taxon>Aspergillus subgen. Fumigati</taxon>
    </lineage>
</organism>
<name>A0A8H4GZ59_9EURO</name>
<dbReference type="GO" id="GO:0005524">
    <property type="term" value="F:ATP binding"/>
    <property type="evidence" value="ECO:0007669"/>
    <property type="project" value="UniProtKB-KW"/>
</dbReference>
<dbReference type="InterPro" id="IPR027417">
    <property type="entry name" value="P-loop_NTPase"/>
</dbReference>
<keyword evidence="4" id="KW-1185">Reference proteome</keyword>
<accession>A0A8H4GZ59</accession>
<comment type="caution">
    <text evidence="3">The sequence shown here is derived from an EMBL/GenBank/DDBJ whole genome shotgun (WGS) entry which is preliminary data.</text>
</comment>
<keyword evidence="1" id="KW-0547">Nucleotide-binding</keyword>
<gene>
    <name evidence="3" type="ORF">CNMCM6805_010248</name>
</gene>
<dbReference type="Gene3D" id="3.40.50.300">
    <property type="entry name" value="P-loop containing nucleotide triphosphate hydrolases"/>
    <property type="match status" value="1"/>
</dbReference>
<dbReference type="OrthoDB" id="2423195at2759"/>
<proteinExistence type="predicted"/>
<evidence type="ECO:0000313" key="3">
    <source>
        <dbReference type="EMBL" id="KAF4231932.1"/>
    </source>
</evidence>
<protein>
    <submittedName>
        <fullName evidence="3">Uncharacterized protein</fullName>
    </submittedName>
</protein>
<reference evidence="3" key="1">
    <citation type="journal article" date="2020" name="bioRxiv">
        <title>Genomic and phenotypic heterogeneity of clinical isolates of the human pathogens Aspergillus fumigatus, Aspergillus lentulus and Aspergillus fumigatiaffinis.</title>
        <authorList>
            <person name="dos Santos R.A.C."/>
            <person name="Steenwyk J.L."/>
            <person name="Rivero-Menendez O."/>
            <person name="Mead M.E."/>
            <person name="Silva L.P."/>
            <person name="Bastos R.W."/>
            <person name="Alastruey-Izquierdo A."/>
            <person name="Goldman G.H."/>
            <person name="Rokas A."/>
        </authorList>
    </citation>
    <scope>NUCLEOTIDE SEQUENCE</scope>
    <source>
        <strain evidence="3">CNM-CM6805</strain>
    </source>
</reference>
<dbReference type="Proteomes" id="UP000653565">
    <property type="component" value="Unassembled WGS sequence"/>
</dbReference>